<feature type="region of interest" description="Disordered" evidence="1">
    <location>
        <begin position="168"/>
        <end position="188"/>
    </location>
</feature>
<dbReference type="Pfam" id="PF18758">
    <property type="entry name" value="KDZ"/>
    <property type="match status" value="1"/>
</dbReference>
<dbReference type="Proteomes" id="UP000186601">
    <property type="component" value="Unassembled WGS sequence"/>
</dbReference>
<reference evidence="2 3" key="1">
    <citation type="submission" date="2018-02" db="EMBL/GenBank/DDBJ databases">
        <title>Genome sequence of the basidiomycete white-rot fungus Phlebia centrifuga.</title>
        <authorList>
            <person name="Granchi Z."/>
            <person name="Peng M."/>
            <person name="de Vries R.P."/>
            <person name="Hilden K."/>
            <person name="Makela M.R."/>
            <person name="Grigoriev I."/>
            <person name="Riley R."/>
        </authorList>
    </citation>
    <scope>NUCLEOTIDE SEQUENCE [LARGE SCALE GENOMIC DNA]</scope>
    <source>
        <strain evidence="2 3">FBCC195</strain>
    </source>
</reference>
<evidence type="ECO:0000313" key="3">
    <source>
        <dbReference type="Proteomes" id="UP000186601"/>
    </source>
</evidence>
<evidence type="ECO:0000256" key="1">
    <source>
        <dbReference type="SAM" id="MobiDB-lite"/>
    </source>
</evidence>
<dbReference type="PANTHER" id="PTHR33096:SF1">
    <property type="entry name" value="CXC1-LIKE CYSTEINE CLUSTER ASSOCIATED WITH KDZ TRANSPOSASES DOMAIN-CONTAINING PROTEIN"/>
    <property type="match status" value="1"/>
</dbReference>
<dbReference type="AlphaFoldDB" id="A0A2R6RHR5"/>
<accession>A0A2R6RHR5</accession>
<dbReference type="PANTHER" id="PTHR33096">
    <property type="entry name" value="CXC2 DOMAIN-CONTAINING PROTEIN"/>
    <property type="match status" value="1"/>
</dbReference>
<proteinExistence type="predicted"/>
<feature type="region of interest" description="Disordered" evidence="1">
    <location>
        <begin position="393"/>
        <end position="436"/>
    </location>
</feature>
<protein>
    <recommendedName>
        <fullName evidence="4">CxC1-like cysteine cluster associated with KDZ transposases domain-containing protein</fullName>
    </recommendedName>
</protein>
<keyword evidence="3" id="KW-1185">Reference proteome</keyword>
<comment type="caution">
    <text evidence="2">The sequence shown here is derived from an EMBL/GenBank/DDBJ whole genome shotgun (WGS) entry which is preliminary data.</text>
</comment>
<gene>
    <name evidence="2" type="ORF">PHLCEN_2v2956</name>
</gene>
<evidence type="ECO:0008006" key="4">
    <source>
        <dbReference type="Google" id="ProtNLM"/>
    </source>
</evidence>
<dbReference type="STRING" id="98765.A0A2R6RHR5"/>
<dbReference type="InterPro" id="IPR040521">
    <property type="entry name" value="KDZ"/>
</dbReference>
<name>A0A2R6RHR5_9APHY</name>
<sequence length="1035" mass="117679">MHRVIKIRANKRVRTVANGSQGVKGTKTTVLQISKQRRDALQRREEMMKAMPHDTRAAVNTMLAEHGASPDELTWGDYGLEDASEVLADEDEEWGDLDPSHEGGEYGDLVRETLSRAAASRQHNVVLATLKTRKERLLAIRRNWEAQMDALVEAYLAWKHGGVLPSSSFEELSTPPPTTGSVHEQDDTPMHDSPAAVGGRHVFDVVAVWTHVRNTKLAVVQAEGEPANVALVRCGLLGCSPIDPSVAFSLDTLELYHRLRRRHPRLGIQPMMRTLCDLHDINYHECYRDQLSIAFDAYLDILRRVRQKVDVALGHNVPDWRMKNTCAPCNYKLEDEPELNPSQLLAMDGNNSAKRVMSAGVEDTARFDSDYFLSREQVDRFKDEVKRRGRVKEMKPVEADASDVASESDDDDDAPWLVDSASPGDACDGQEKPTPCTKRWKASAAEHEKTALNVYHQTGIFACACRHSFIVKVSEMVRSGELAKYPLAVIHHLLETSNEKNKAIGYDIGCAFDATINSSPLVGPLAREHGIKFAVNAFHGYAHNRLCQLTNHPLYKSGFGLEDLETLERVFSSSNNVARTIRYASQFHWKQALNLFFMQWDEEKYAELTKFLYNNYRQALQIIEDFTPEVNRMKEVLGIEDVDIVRWADEEHKFLVELKNEPEERVLESAYVEALIARDKANAKWQKVSSDFLATDGQDSRDEAKTRRLETARRHAMHEMTLTIRAVADLEQKLELKDTWTPSDPQYQETLAYVQKRHFHRALDKIQQLVVQRLFELSKANIAGMGYKLRTHIGKAMKTRGKAIRTALSKYNKLAVLMEPKAPTLQWKDIVNYTFIAEFDLLRNSHSHQDITSKPWAIQLHREVAAKHFKVIRAHDEIVRLNVESRRLLTRIWDEENEFKNVVANLECTDRILAAEVQSRYLRRARVNRTHVVRLRAMQALPGYTGWMSPGRRLGSHTIAQARDHEADGTEGLESGEADVLRAELEGADEGDIADDEDMNEEVTVMTDFMENLVVQQTNVTVNGIPRDMLSEWSL</sequence>
<dbReference type="EMBL" id="MLYV02000259">
    <property type="protein sequence ID" value="PSS29557.1"/>
    <property type="molecule type" value="Genomic_DNA"/>
</dbReference>
<evidence type="ECO:0000313" key="2">
    <source>
        <dbReference type="EMBL" id="PSS29557.1"/>
    </source>
</evidence>
<dbReference type="OrthoDB" id="3251205at2759"/>
<organism evidence="2 3">
    <name type="scientific">Hermanssonia centrifuga</name>
    <dbReference type="NCBI Taxonomy" id="98765"/>
    <lineage>
        <taxon>Eukaryota</taxon>
        <taxon>Fungi</taxon>
        <taxon>Dikarya</taxon>
        <taxon>Basidiomycota</taxon>
        <taxon>Agaricomycotina</taxon>
        <taxon>Agaricomycetes</taxon>
        <taxon>Polyporales</taxon>
        <taxon>Meruliaceae</taxon>
        <taxon>Hermanssonia</taxon>
    </lineage>
</organism>